<dbReference type="EMBL" id="JANSUY010000014">
    <property type="protein sequence ID" value="MCR9016454.1"/>
    <property type="molecule type" value="Genomic_DNA"/>
</dbReference>
<evidence type="ECO:0000313" key="1">
    <source>
        <dbReference type="EMBL" id="MCR9016454.1"/>
    </source>
</evidence>
<reference evidence="1" key="1">
    <citation type="submission" date="2022-08" db="EMBL/GenBank/DDBJ databases">
        <authorList>
            <person name="Zhang D."/>
        </authorList>
    </citation>
    <scope>NUCLEOTIDE SEQUENCE</scope>
    <source>
        <strain evidence="1">XJ19-11</strain>
    </source>
</reference>
<accession>A0A9X2PBC8</accession>
<dbReference type="AlphaFoldDB" id="A0A9X2PBC8"/>
<sequence>MKSLKKYKITSILICAILHSFIYTSCIDRLDFIGTTEEGQLVIYGLLTDSGEKQIVTISRTSLLGLAPKGVPGAEVFLLTDSGEKIRYFDIGNGVYELINYKVNDGKRYSLEVIFENNTYRSSFESLPKATGEDNLSFTFKNEPFNNESPEPVFTVSTECTFPETPEPIFIRWLVEETYLWERIWLPCVGWCPPPPPNCFISDLIEPNRLNLFDGSNTGTRNTSLVLGKRQVDNSFISIFFVSVRQLSINREAFIYWEKIKIAVSNQGSLFDIPPAPVFGNIYNAANPNERVLGYFEVAKEKITRISTNRGDVPFFLNRPCEFIVGKPASEYTAECIECDERARGKKWTTIEPPWWNEN</sequence>
<name>A0A9X2PBC8_9BACT</name>
<dbReference type="Pfam" id="PF14054">
    <property type="entry name" value="DUF4249"/>
    <property type="match status" value="1"/>
</dbReference>
<evidence type="ECO:0000313" key="2">
    <source>
        <dbReference type="Proteomes" id="UP001142175"/>
    </source>
</evidence>
<gene>
    <name evidence="1" type="ORF">NU887_15535</name>
</gene>
<protein>
    <submittedName>
        <fullName evidence="1">DUF4249 domain-containing protein</fullName>
    </submittedName>
</protein>
<organism evidence="1 2">
    <name type="scientific">Aquiflexum gelatinilyticum</name>
    <dbReference type="NCBI Taxonomy" id="2961943"/>
    <lineage>
        <taxon>Bacteria</taxon>
        <taxon>Pseudomonadati</taxon>
        <taxon>Bacteroidota</taxon>
        <taxon>Cytophagia</taxon>
        <taxon>Cytophagales</taxon>
        <taxon>Cyclobacteriaceae</taxon>
        <taxon>Aquiflexum</taxon>
    </lineage>
</organism>
<dbReference type="RefSeq" id="WP_258424295.1">
    <property type="nucleotide sequence ID" value="NZ_JANSUY010000014.1"/>
</dbReference>
<comment type="caution">
    <text evidence="1">The sequence shown here is derived from an EMBL/GenBank/DDBJ whole genome shotgun (WGS) entry which is preliminary data.</text>
</comment>
<dbReference type="InterPro" id="IPR025345">
    <property type="entry name" value="DUF4249"/>
</dbReference>
<dbReference type="Proteomes" id="UP001142175">
    <property type="component" value="Unassembled WGS sequence"/>
</dbReference>
<keyword evidence="2" id="KW-1185">Reference proteome</keyword>
<proteinExistence type="predicted"/>